<comment type="function">
    <text evidence="8">Also involved in hydrogenase metallocenter assembly, probably by participating in the nickel insertion step. This function in hydrogenase biosynthesis requires chaperone activity and the presence of the metal-binding domain, but not PPIase activity.</text>
</comment>
<organism evidence="12 14">
    <name type="scientific">Campylobacter volucris</name>
    <dbReference type="NCBI Taxonomy" id="1031542"/>
    <lineage>
        <taxon>Bacteria</taxon>
        <taxon>Pseudomonadati</taxon>
        <taxon>Campylobacterota</taxon>
        <taxon>Epsilonproteobacteria</taxon>
        <taxon>Campylobacterales</taxon>
        <taxon>Campylobacteraceae</taxon>
        <taxon>Campylobacter</taxon>
    </lineage>
</organism>
<dbReference type="Proteomes" id="UP000321325">
    <property type="component" value="Unassembled WGS sequence"/>
</dbReference>
<evidence type="ECO:0000313" key="14">
    <source>
        <dbReference type="Proteomes" id="UP000293421"/>
    </source>
</evidence>
<dbReference type="SUPFAM" id="SSF54534">
    <property type="entry name" value="FKBP-like"/>
    <property type="match status" value="1"/>
</dbReference>
<keyword evidence="5 9" id="KW-0697">Rotamase</keyword>
<dbReference type="Gene3D" id="2.40.10.330">
    <property type="match status" value="1"/>
</dbReference>
<dbReference type="GeneID" id="66286908"/>
<dbReference type="EMBL" id="CP037746">
    <property type="protein sequence ID" value="QBL14066.1"/>
    <property type="molecule type" value="Genomic_DNA"/>
</dbReference>
<sequence>MAIEKNSVVSMFYELKDANTNEILESNIHAEPISFILGKGQILEGLEEEIQKLDAPCNKDIVVKKEQALGEYDANALQTLPKEQFAGIDLQVGMELFGEGEDGATVRVIVREITDNEVTIDYNHAYAGKDLLFSLNIVDVRPATEDEILTGIVAGSRSCGCASGGHHDHHHGGGGCCGGGHGHGGGGGCCGGHHH</sequence>
<evidence type="ECO:0000313" key="13">
    <source>
        <dbReference type="EMBL" id="TXK68162.1"/>
    </source>
</evidence>
<dbReference type="PROSITE" id="PS50059">
    <property type="entry name" value="FKBP_PPIASE"/>
    <property type="match status" value="1"/>
</dbReference>
<evidence type="ECO:0000256" key="8">
    <source>
        <dbReference type="ARBA" id="ARBA00037071"/>
    </source>
</evidence>
<dbReference type="InterPro" id="IPR048261">
    <property type="entry name" value="SlpA/SlyD-like_ins_sf"/>
</dbReference>
<gene>
    <name evidence="12" type="ORF">A9460_07000</name>
    <name evidence="13" type="ORF">FVD15_05395</name>
</gene>
<evidence type="ECO:0000313" key="12">
    <source>
        <dbReference type="EMBL" id="QBL14066.1"/>
    </source>
</evidence>
<evidence type="ECO:0000256" key="3">
    <source>
        <dbReference type="ARBA" id="ARBA00006577"/>
    </source>
</evidence>
<evidence type="ECO:0000256" key="1">
    <source>
        <dbReference type="ARBA" id="ARBA00000971"/>
    </source>
</evidence>
<dbReference type="InterPro" id="IPR046357">
    <property type="entry name" value="PPIase_dom_sf"/>
</dbReference>
<protein>
    <recommendedName>
        <fullName evidence="10">Peptidyl-prolyl cis-trans isomerase</fullName>
        <ecNumber evidence="10">5.2.1.8</ecNumber>
    </recommendedName>
</protein>
<evidence type="ECO:0000256" key="6">
    <source>
        <dbReference type="ARBA" id="ARBA00023186"/>
    </source>
</evidence>
<dbReference type="InterPro" id="IPR001179">
    <property type="entry name" value="PPIase_FKBP_dom"/>
</dbReference>
<dbReference type="EC" id="5.2.1.8" evidence="10"/>
<reference evidence="13 15" key="2">
    <citation type="submission" date="2019-08" db="EMBL/GenBank/DDBJ databases">
        <title>Rapid identification of Enteric Bacteria from Whole Genome Sequences (WGS) using Average Nucleotide Identity (ANI).</title>
        <authorList>
            <person name="Lane C."/>
        </authorList>
    </citation>
    <scope>NUCLEOTIDE SEQUENCE [LARGE SCALE GENOMIC DNA]</scope>
    <source>
        <strain evidence="13 15">2010D-8464</strain>
    </source>
</reference>
<accession>A0AAE6D069</accession>
<evidence type="ECO:0000256" key="2">
    <source>
        <dbReference type="ARBA" id="ARBA00004496"/>
    </source>
</evidence>
<dbReference type="Pfam" id="PF00254">
    <property type="entry name" value="FKBP_C"/>
    <property type="match status" value="1"/>
</dbReference>
<name>A0AAE6D069_9BACT</name>
<evidence type="ECO:0000259" key="11">
    <source>
        <dbReference type="PROSITE" id="PS50059"/>
    </source>
</evidence>
<evidence type="ECO:0000256" key="5">
    <source>
        <dbReference type="ARBA" id="ARBA00023110"/>
    </source>
</evidence>
<dbReference type="EMBL" id="VRMB01000027">
    <property type="protein sequence ID" value="TXK68162.1"/>
    <property type="molecule type" value="Genomic_DNA"/>
</dbReference>
<feature type="domain" description="PPIase FKBP-type" evidence="11">
    <location>
        <begin position="6"/>
        <end position="92"/>
    </location>
</feature>
<dbReference type="AlphaFoldDB" id="A0AAE6D069"/>
<dbReference type="PANTHER" id="PTHR47861">
    <property type="entry name" value="FKBP-TYPE PEPTIDYL-PROLYL CIS-TRANS ISOMERASE SLYD"/>
    <property type="match status" value="1"/>
</dbReference>
<dbReference type="RefSeq" id="WP_039665043.1">
    <property type="nucleotide sequence ID" value="NZ_CP037746.1"/>
</dbReference>
<dbReference type="Proteomes" id="UP000293421">
    <property type="component" value="Chromosome"/>
</dbReference>
<dbReference type="PANTHER" id="PTHR47861:SF3">
    <property type="entry name" value="FKBP-TYPE PEPTIDYL-PROLYL CIS-TRANS ISOMERASE SLYD"/>
    <property type="match status" value="1"/>
</dbReference>
<dbReference type="GO" id="GO:0003755">
    <property type="term" value="F:peptidyl-prolyl cis-trans isomerase activity"/>
    <property type="evidence" value="ECO:0007669"/>
    <property type="project" value="UniProtKB-UniRule"/>
</dbReference>
<evidence type="ECO:0000256" key="7">
    <source>
        <dbReference type="ARBA" id="ARBA00023235"/>
    </source>
</evidence>
<evidence type="ECO:0000256" key="4">
    <source>
        <dbReference type="ARBA" id="ARBA00022490"/>
    </source>
</evidence>
<comment type="similarity">
    <text evidence="3 10">Belongs to the FKBP-type PPIase family.</text>
</comment>
<dbReference type="GO" id="GO:0042026">
    <property type="term" value="P:protein refolding"/>
    <property type="evidence" value="ECO:0007669"/>
    <property type="project" value="UniProtKB-ARBA"/>
</dbReference>
<keyword evidence="15" id="KW-1185">Reference proteome</keyword>
<comment type="subcellular location">
    <subcellularLocation>
        <location evidence="2">Cytoplasm</location>
    </subcellularLocation>
</comment>
<evidence type="ECO:0000256" key="9">
    <source>
        <dbReference type="PROSITE-ProRule" id="PRU00277"/>
    </source>
</evidence>
<comment type="catalytic activity">
    <reaction evidence="1 9 10">
        <text>[protein]-peptidylproline (omega=180) = [protein]-peptidylproline (omega=0)</text>
        <dbReference type="Rhea" id="RHEA:16237"/>
        <dbReference type="Rhea" id="RHEA-COMP:10747"/>
        <dbReference type="Rhea" id="RHEA-COMP:10748"/>
        <dbReference type="ChEBI" id="CHEBI:83833"/>
        <dbReference type="ChEBI" id="CHEBI:83834"/>
        <dbReference type="EC" id="5.2.1.8"/>
    </reaction>
</comment>
<keyword evidence="4" id="KW-0963">Cytoplasm</keyword>
<proteinExistence type="inferred from homology"/>
<keyword evidence="6" id="KW-0143">Chaperone</keyword>
<dbReference type="GO" id="GO:0005737">
    <property type="term" value="C:cytoplasm"/>
    <property type="evidence" value="ECO:0007669"/>
    <property type="project" value="UniProtKB-SubCell"/>
</dbReference>
<reference evidence="12 14" key="1">
    <citation type="submission" date="2019-02" db="EMBL/GenBank/DDBJ databases">
        <title>Use of ANI for Rapid Identification of Enteric Bacteria.</title>
        <authorList>
            <person name="Pruckler J."/>
            <person name="Lane C."/>
            <person name="Aubert R."/>
        </authorList>
    </citation>
    <scope>NUCLEOTIDE SEQUENCE [LARGE SCALE GENOMIC DNA]</scope>
    <source>
        <strain evidence="12 14">2014D-0083</strain>
    </source>
</reference>
<dbReference type="Gene3D" id="3.10.50.40">
    <property type="match status" value="1"/>
</dbReference>
<evidence type="ECO:0000313" key="15">
    <source>
        <dbReference type="Proteomes" id="UP000321325"/>
    </source>
</evidence>
<evidence type="ECO:0000256" key="10">
    <source>
        <dbReference type="RuleBase" id="RU003915"/>
    </source>
</evidence>
<keyword evidence="7 9" id="KW-0413">Isomerase</keyword>